<protein>
    <recommendedName>
        <fullName evidence="2">dTDP-4-dehydrorhamnose reductase</fullName>
        <ecNumber evidence="2">1.1.1.133</ecNumber>
    </recommendedName>
</protein>
<keyword evidence="2 4" id="KW-0560">Oxidoreductase</keyword>
<dbReference type="EC" id="1.1.1.133" evidence="2"/>
<evidence type="ECO:0000256" key="1">
    <source>
        <dbReference type="ARBA" id="ARBA00010944"/>
    </source>
</evidence>
<dbReference type="EMBL" id="JBFAUK010000014">
    <property type="protein sequence ID" value="MEV5508439.1"/>
    <property type="molecule type" value="Genomic_DNA"/>
</dbReference>
<dbReference type="InterPro" id="IPR005913">
    <property type="entry name" value="dTDP_dehydrorham_reduct"/>
</dbReference>
<evidence type="ECO:0000256" key="2">
    <source>
        <dbReference type="RuleBase" id="RU364082"/>
    </source>
</evidence>
<dbReference type="InterPro" id="IPR029903">
    <property type="entry name" value="RmlD-like-bd"/>
</dbReference>
<name>A0ABV3K1P4_STRON</name>
<dbReference type="GO" id="GO:0008831">
    <property type="term" value="F:dTDP-4-dehydrorhamnose reductase activity"/>
    <property type="evidence" value="ECO:0007669"/>
    <property type="project" value="UniProtKB-EC"/>
</dbReference>
<dbReference type="Gene3D" id="3.40.50.720">
    <property type="entry name" value="NAD(P)-binding Rossmann-like Domain"/>
    <property type="match status" value="1"/>
</dbReference>
<dbReference type="Proteomes" id="UP001552594">
    <property type="component" value="Unassembled WGS sequence"/>
</dbReference>
<keyword evidence="5" id="KW-1185">Reference proteome</keyword>
<evidence type="ECO:0000313" key="5">
    <source>
        <dbReference type="Proteomes" id="UP001552594"/>
    </source>
</evidence>
<dbReference type="NCBIfam" id="TIGR01214">
    <property type="entry name" value="rmlD"/>
    <property type="match status" value="1"/>
</dbReference>
<organism evidence="4 5">
    <name type="scientific">Streptomyces orinoci</name>
    <name type="common">Streptoverticillium orinoci</name>
    <dbReference type="NCBI Taxonomy" id="67339"/>
    <lineage>
        <taxon>Bacteria</taxon>
        <taxon>Bacillati</taxon>
        <taxon>Actinomycetota</taxon>
        <taxon>Actinomycetes</taxon>
        <taxon>Kitasatosporales</taxon>
        <taxon>Streptomycetaceae</taxon>
        <taxon>Streptomyces</taxon>
    </lineage>
</organism>
<evidence type="ECO:0000313" key="4">
    <source>
        <dbReference type="EMBL" id="MEV5508439.1"/>
    </source>
</evidence>
<dbReference type="Gene3D" id="3.90.25.10">
    <property type="entry name" value="UDP-galactose 4-epimerase, domain 1"/>
    <property type="match status" value="1"/>
</dbReference>
<dbReference type="PANTHER" id="PTHR10491:SF4">
    <property type="entry name" value="METHIONINE ADENOSYLTRANSFERASE 2 SUBUNIT BETA"/>
    <property type="match status" value="1"/>
</dbReference>
<dbReference type="InterPro" id="IPR036291">
    <property type="entry name" value="NAD(P)-bd_dom_sf"/>
</dbReference>
<comment type="similarity">
    <text evidence="1 2">Belongs to the dTDP-4-dehydrorhamnose reductase family.</text>
</comment>
<evidence type="ECO:0000259" key="3">
    <source>
        <dbReference type="Pfam" id="PF04321"/>
    </source>
</evidence>
<dbReference type="PANTHER" id="PTHR10491">
    <property type="entry name" value="DTDP-4-DEHYDRORHAMNOSE REDUCTASE"/>
    <property type="match status" value="1"/>
</dbReference>
<comment type="pathway">
    <text evidence="2">Carbohydrate biosynthesis; dTDP-L-rhamnose biosynthesis.</text>
</comment>
<dbReference type="SUPFAM" id="SSF51735">
    <property type="entry name" value="NAD(P)-binding Rossmann-fold domains"/>
    <property type="match status" value="1"/>
</dbReference>
<sequence>MTSQVAAARRDGPVRWLVTGSGGMLGHDLVRVLGAHPAAEVTALSRGLLDITDPRAVHAAVGGHDIVVNAAAWTDVDGAESAEPTATAVNGTGVRHLAAACADAGARLIHVSTDYVFPGDAAAPYPEDGPTAPLNAYGRSKLAGERGVAELLPTTGYTVRTAWLYGEHGGGFVATVLRLARQRNTVEVVNDQQGQPTWSLVLAGRLVRLGNRAMAGTAPAGIYHATASGRTTWFGFAHAVFELSGLDPRRIRPVRSSAFPRPATRPAFSVLGHERWAAAGLDPLPHWRTSLAKALRRPAFRSLVMSVPSGDEPGDMNRHNKPV</sequence>
<dbReference type="Pfam" id="PF04321">
    <property type="entry name" value="RmlD_sub_bind"/>
    <property type="match status" value="1"/>
</dbReference>
<gene>
    <name evidence="4" type="primary">rfbD</name>
    <name evidence="4" type="ORF">AB0L16_18510</name>
</gene>
<comment type="function">
    <text evidence="2">Catalyzes the reduction of dTDP-6-deoxy-L-lyxo-4-hexulose to yield dTDP-L-rhamnose.</text>
</comment>
<feature type="domain" description="RmlD-like substrate binding" evidence="3">
    <location>
        <begin position="16"/>
        <end position="296"/>
    </location>
</feature>
<comment type="caution">
    <text evidence="4">The sequence shown here is derived from an EMBL/GenBank/DDBJ whole genome shotgun (WGS) entry which is preliminary data.</text>
</comment>
<accession>A0ABV3K1P4</accession>
<dbReference type="RefSeq" id="WP_109278057.1">
    <property type="nucleotide sequence ID" value="NZ_JBFAUK010000014.1"/>
</dbReference>
<dbReference type="CDD" id="cd05254">
    <property type="entry name" value="dTDP_HR_like_SDR_e"/>
    <property type="match status" value="1"/>
</dbReference>
<keyword evidence="2" id="KW-0521">NADP</keyword>
<proteinExistence type="inferred from homology"/>
<reference evidence="4 5" key="1">
    <citation type="submission" date="2024-06" db="EMBL/GenBank/DDBJ databases">
        <title>The Natural Products Discovery Center: Release of the First 8490 Sequenced Strains for Exploring Actinobacteria Biosynthetic Diversity.</title>
        <authorList>
            <person name="Kalkreuter E."/>
            <person name="Kautsar S.A."/>
            <person name="Yang D."/>
            <person name="Bader C.D."/>
            <person name="Teijaro C.N."/>
            <person name="Fluegel L."/>
            <person name="Davis C.M."/>
            <person name="Simpson J.R."/>
            <person name="Lauterbach L."/>
            <person name="Steele A.D."/>
            <person name="Gui C."/>
            <person name="Meng S."/>
            <person name="Li G."/>
            <person name="Viehrig K."/>
            <person name="Ye F."/>
            <person name="Su P."/>
            <person name="Kiefer A.F."/>
            <person name="Nichols A."/>
            <person name="Cepeda A.J."/>
            <person name="Yan W."/>
            <person name="Fan B."/>
            <person name="Jiang Y."/>
            <person name="Adhikari A."/>
            <person name="Zheng C.-J."/>
            <person name="Schuster L."/>
            <person name="Cowan T.M."/>
            <person name="Smanski M.J."/>
            <person name="Chevrette M.G."/>
            <person name="De Carvalho L.P.S."/>
            <person name="Shen B."/>
        </authorList>
    </citation>
    <scope>NUCLEOTIDE SEQUENCE [LARGE SCALE GENOMIC DNA]</scope>
    <source>
        <strain evidence="4 5">NPDC052347</strain>
    </source>
</reference>